<dbReference type="InterPro" id="IPR012337">
    <property type="entry name" value="RNaseH-like_sf"/>
</dbReference>
<dbReference type="AlphaFoldDB" id="A0A1Z1SRT4"/>
<name>A0A1Z1SRT4_PROMI</name>
<accession>A0A1Z1SRT4</accession>
<evidence type="ECO:0000313" key="5">
    <source>
        <dbReference type="Proteomes" id="UP000195540"/>
    </source>
</evidence>
<evidence type="ECO:0000313" key="7">
    <source>
        <dbReference type="Proteomes" id="UP000254191"/>
    </source>
</evidence>
<dbReference type="Proteomes" id="UP000254191">
    <property type="component" value="Unassembled WGS sequence"/>
</dbReference>
<evidence type="ECO:0000259" key="1">
    <source>
        <dbReference type="PROSITE" id="PS50994"/>
    </source>
</evidence>
<dbReference type="SUPFAM" id="SSF53098">
    <property type="entry name" value="Ribonuclease H-like"/>
    <property type="match status" value="1"/>
</dbReference>
<protein>
    <submittedName>
        <fullName evidence="3">Integrase core domain</fullName>
    </submittedName>
    <submittedName>
        <fullName evidence="2">Transposase</fullName>
    </submittedName>
</protein>
<organism evidence="3 6">
    <name type="scientific">Proteus mirabilis</name>
    <dbReference type="NCBI Taxonomy" id="584"/>
    <lineage>
        <taxon>Bacteria</taxon>
        <taxon>Pseudomonadati</taxon>
        <taxon>Pseudomonadota</taxon>
        <taxon>Gammaproteobacteria</taxon>
        <taxon>Enterobacterales</taxon>
        <taxon>Morganellaceae</taxon>
        <taxon>Proteus</taxon>
    </lineage>
</organism>
<dbReference type="GO" id="GO:0003676">
    <property type="term" value="F:nucleic acid binding"/>
    <property type="evidence" value="ECO:0007669"/>
    <property type="project" value="InterPro"/>
</dbReference>
<evidence type="ECO:0000313" key="4">
    <source>
        <dbReference type="EMBL" id="SUC38547.1"/>
    </source>
</evidence>
<dbReference type="InterPro" id="IPR036397">
    <property type="entry name" value="RNaseH_sf"/>
</dbReference>
<reference evidence="6 7" key="2">
    <citation type="submission" date="2018-06" db="EMBL/GenBank/DDBJ databases">
        <authorList>
            <consortium name="Pathogen Informatics"/>
            <person name="Doyle S."/>
        </authorList>
    </citation>
    <scope>NUCLEOTIDE SEQUENCE [LARGE SCALE GENOMIC DNA]</scope>
    <source>
        <strain evidence="3 6">NCTC10975</strain>
        <strain evidence="4 7">NCTC11938</strain>
    </source>
</reference>
<gene>
    <name evidence="2" type="ORF">AM402_04595</name>
    <name evidence="3" type="ORF">NCTC10975_05223</name>
    <name evidence="4" type="ORF">NCTC11938_02817</name>
</gene>
<dbReference type="EMBL" id="UAUE01000039">
    <property type="protein sequence ID" value="SPZ04183.1"/>
    <property type="molecule type" value="Genomic_DNA"/>
</dbReference>
<dbReference type="EMBL" id="UGTS01000005">
    <property type="protein sequence ID" value="SUC38547.1"/>
    <property type="molecule type" value="Genomic_DNA"/>
</dbReference>
<dbReference type="Proteomes" id="UP000195540">
    <property type="component" value="Chromosome"/>
</dbReference>
<evidence type="ECO:0000313" key="3">
    <source>
        <dbReference type="EMBL" id="SPZ04183.1"/>
    </source>
</evidence>
<dbReference type="PANTHER" id="PTHR47515:SF2">
    <property type="entry name" value="INTEGRASE CORE DOMAIN PROTEIN"/>
    <property type="match status" value="1"/>
</dbReference>
<dbReference type="PROSITE" id="PS50994">
    <property type="entry name" value="INTEGRASE"/>
    <property type="match status" value="1"/>
</dbReference>
<sequence length="118" mass="13762">MRKACFTEHQIIAVIKSVETGRTVKVDDFNRETLSIKIILNLPDLRMIRVLDRIAANCGYPIMLHMNNGPEFISLILAEWAEKHAVKRDLIQPGKPTQDTFIEYFNRTYRTYAIFIYS</sequence>
<proteinExistence type="predicted"/>
<dbReference type="Proteomes" id="UP000251485">
    <property type="component" value="Unassembled WGS sequence"/>
</dbReference>
<dbReference type="InterPro" id="IPR001584">
    <property type="entry name" value="Integrase_cat-core"/>
</dbReference>
<feature type="domain" description="Integrase catalytic" evidence="1">
    <location>
        <begin position="1"/>
        <end position="118"/>
    </location>
</feature>
<dbReference type="Pfam" id="PF00665">
    <property type="entry name" value="rve"/>
    <property type="match status" value="1"/>
</dbReference>
<dbReference type="PANTHER" id="PTHR47515">
    <property type="entry name" value="LOW CALCIUM RESPONSE LOCUS PROTEIN T"/>
    <property type="match status" value="1"/>
</dbReference>
<reference evidence="2 5" key="1">
    <citation type="submission" date="2017-05" db="EMBL/GenBank/DDBJ databases">
        <title>Whole genome sequencing of Proteus mirabilis AR_0155.</title>
        <authorList>
            <person name="Conlan S."/>
            <person name="Thomas P.J."/>
            <person name="Mullikin J."/>
            <person name="Frank K.M."/>
            <person name="Segre J.A."/>
        </authorList>
    </citation>
    <scope>NUCLEOTIDE SEQUENCE [LARGE SCALE GENOMIC DNA]</scope>
    <source>
        <strain evidence="2 5">AR_0155</strain>
    </source>
</reference>
<evidence type="ECO:0000313" key="2">
    <source>
        <dbReference type="EMBL" id="ARX33460.1"/>
    </source>
</evidence>
<dbReference type="EMBL" id="CP021694">
    <property type="protein sequence ID" value="ARX33460.1"/>
    <property type="molecule type" value="Genomic_DNA"/>
</dbReference>
<dbReference type="Gene3D" id="3.30.420.10">
    <property type="entry name" value="Ribonuclease H-like superfamily/Ribonuclease H"/>
    <property type="match status" value="1"/>
</dbReference>
<evidence type="ECO:0000313" key="6">
    <source>
        <dbReference type="Proteomes" id="UP000251485"/>
    </source>
</evidence>
<dbReference type="GO" id="GO:0015074">
    <property type="term" value="P:DNA integration"/>
    <property type="evidence" value="ECO:0007669"/>
    <property type="project" value="InterPro"/>
</dbReference>